<proteinExistence type="predicted"/>
<dbReference type="Pfam" id="PF05003">
    <property type="entry name" value="DUF668"/>
    <property type="match status" value="1"/>
</dbReference>
<feature type="domain" description="DUF668" evidence="1">
    <location>
        <begin position="307"/>
        <end position="392"/>
    </location>
</feature>
<evidence type="ECO:0000259" key="2">
    <source>
        <dbReference type="Pfam" id="PF11961"/>
    </source>
</evidence>
<accession>A0A835S430</accession>
<name>A0A835S430_VANPL</name>
<evidence type="ECO:0000313" key="4">
    <source>
        <dbReference type="Proteomes" id="UP000639772"/>
    </source>
</evidence>
<evidence type="ECO:0000313" key="3">
    <source>
        <dbReference type="EMBL" id="KAG0503945.1"/>
    </source>
</evidence>
<dbReference type="InterPro" id="IPR021864">
    <property type="entry name" value="DUF3475"/>
</dbReference>
<dbReference type="InterPro" id="IPR007700">
    <property type="entry name" value="DUF668"/>
</dbReference>
<dbReference type="Pfam" id="PF11961">
    <property type="entry name" value="DUF3475"/>
    <property type="match status" value="1"/>
</dbReference>
<dbReference type="EMBL" id="JADCNM010000001">
    <property type="protein sequence ID" value="KAG0503945.1"/>
    <property type="molecule type" value="Genomic_DNA"/>
</dbReference>
<reference evidence="3 4" key="1">
    <citation type="journal article" date="2020" name="Nat. Food">
        <title>A phased Vanilla planifolia genome enables genetic improvement of flavour and production.</title>
        <authorList>
            <person name="Hasing T."/>
            <person name="Tang H."/>
            <person name="Brym M."/>
            <person name="Khazi F."/>
            <person name="Huang T."/>
            <person name="Chambers A.H."/>
        </authorList>
    </citation>
    <scope>NUCLEOTIDE SEQUENCE [LARGE SCALE GENOMIC DNA]</scope>
    <source>
        <tissue evidence="3">Leaf</tissue>
    </source>
</reference>
<feature type="domain" description="DUF3475" evidence="2">
    <location>
        <begin position="88"/>
        <end position="144"/>
    </location>
</feature>
<dbReference type="InterPro" id="IPR045021">
    <property type="entry name" value="PSI1/2/3"/>
</dbReference>
<comment type="caution">
    <text evidence="3">The sequence shown here is derived from an EMBL/GenBank/DDBJ whole genome shotgun (WGS) entry which is preliminary data.</text>
</comment>
<gene>
    <name evidence="3" type="ORF">HPP92_004017</name>
</gene>
<protein>
    <submittedName>
        <fullName evidence="3">Uncharacterized protein</fullName>
    </submittedName>
</protein>
<organism evidence="3 4">
    <name type="scientific">Vanilla planifolia</name>
    <name type="common">Vanilla</name>
    <dbReference type="NCBI Taxonomy" id="51239"/>
    <lineage>
        <taxon>Eukaryota</taxon>
        <taxon>Viridiplantae</taxon>
        <taxon>Streptophyta</taxon>
        <taxon>Embryophyta</taxon>
        <taxon>Tracheophyta</taxon>
        <taxon>Spermatophyta</taxon>
        <taxon>Magnoliopsida</taxon>
        <taxon>Liliopsida</taxon>
        <taxon>Asparagales</taxon>
        <taxon>Orchidaceae</taxon>
        <taxon>Vanilloideae</taxon>
        <taxon>Vanilleae</taxon>
        <taxon>Vanilla</taxon>
    </lineage>
</organism>
<dbReference type="AlphaFoldDB" id="A0A835S430"/>
<evidence type="ECO:0000259" key="1">
    <source>
        <dbReference type="Pfam" id="PF05003"/>
    </source>
</evidence>
<dbReference type="OrthoDB" id="2020544at2759"/>
<sequence>MMVWLSWDWRKTCHYQMECLPIFVKEGMEVQHHDIKVTEAGSLIGKVGTAGFGRAVEVLDTISSGMTNLNKNSGFSSGVASKANKISILAFEVANTIVKGANLMHSLSEKNVKYIKDVVLPSEAVQQLISKEMDELLRIAAVDKREELKVFSGEVVRFGNLCKDPQWHNLDRYFAKLESEHSQPQFEVQIAEVMQQLMALVQLTAELYHELHTLDRLDREYRQKLHGEGKVGSFQGGEEHLILWKDLKSQKKHVNRLKKRSLWSRSLEEVMENFVDIVHFFHFEIHRAFGSSDRNKAAKESYNNHRRLGPLGLALHYANIINQIYTLVLRSDSFPSSTRDSLYHNLPPSIKSALRCRLQVFQNNEELSPAQIKAEMEKKLRWLVPMADNTTKAHHGFGWVGEWACAGTEVSHKHAGLFNPIRIETLYHAEKEMTDACIVELITWLHQLISLSRPGKSFFPRSPAKSPIRFTLPKYVSTTASLPSDPCPTTSSSSALTLEDQELIRGIKVDEMAPGISKSQEFAVGMPRLRKHHRLNKSSNHSPVSELKHEPKKKPLFPIAVFDKDPGKALDAIEDY</sequence>
<dbReference type="Proteomes" id="UP000639772">
    <property type="component" value="Chromosome 1"/>
</dbReference>
<dbReference type="GO" id="GO:0045927">
    <property type="term" value="P:positive regulation of growth"/>
    <property type="evidence" value="ECO:0007669"/>
    <property type="project" value="InterPro"/>
</dbReference>
<dbReference type="PANTHER" id="PTHR31730">
    <property type="entry name" value="OS01G0873900 PROTEIN"/>
    <property type="match status" value="1"/>
</dbReference>
<dbReference type="PANTHER" id="PTHR31730:SF32">
    <property type="entry name" value="PROTEIN PSK SIMULATOR 1"/>
    <property type="match status" value="1"/>
</dbReference>